<name>A0ACD0P3Y2_9BASI</name>
<evidence type="ECO:0000313" key="2">
    <source>
        <dbReference type="Proteomes" id="UP000245626"/>
    </source>
</evidence>
<protein>
    <submittedName>
        <fullName evidence="1">Uncharacterized protein</fullName>
    </submittedName>
</protein>
<organism evidence="1 2">
    <name type="scientific">Violaceomyces palustris</name>
    <dbReference type="NCBI Taxonomy" id="1673888"/>
    <lineage>
        <taxon>Eukaryota</taxon>
        <taxon>Fungi</taxon>
        <taxon>Dikarya</taxon>
        <taxon>Basidiomycota</taxon>
        <taxon>Ustilaginomycotina</taxon>
        <taxon>Ustilaginomycetes</taxon>
        <taxon>Violaceomycetales</taxon>
        <taxon>Violaceomycetaceae</taxon>
        <taxon>Violaceomyces</taxon>
    </lineage>
</organism>
<keyword evidence="2" id="KW-1185">Reference proteome</keyword>
<proteinExistence type="predicted"/>
<reference evidence="1 2" key="1">
    <citation type="journal article" date="2018" name="Mol. Biol. Evol.">
        <title>Broad Genomic Sampling Reveals a Smut Pathogenic Ancestry of the Fungal Clade Ustilaginomycotina.</title>
        <authorList>
            <person name="Kijpornyongpan T."/>
            <person name="Mondo S.J."/>
            <person name="Barry K."/>
            <person name="Sandor L."/>
            <person name="Lee J."/>
            <person name="Lipzen A."/>
            <person name="Pangilinan J."/>
            <person name="LaButti K."/>
            <person name="Hainaut M."/>
            <person name="Henrissat B."/>
            <person name="Grigoriev I.V."/>
            <person name="Spatafora J.W."/>
            <person name="Aime M.C."/>
        </authorList>
    </citation>
    <scope>NUCLEOTIDE SEQUENCE [LARGE SCALE GENOMIC DNA]</scope>
    <source>
        <strain evidence="1 2">SA 807</strain>
    </source>
</reference>
<evidence type="ECO:0000313" key="1">
    <source>
        <dbReference type="EMBL" id="PWN52828.1"/>
    </source>
</evidence>
<gene>
    <name evidence="1" type="ORF">IE53DRAFT_384721</name>
</gene>
<dbReference type="EMBL" id="KZ819756">
    <property type="protein sequence ID" value="PWN52828.1"/>
    <property type="molecule type" value="Genomic_DNA"/>
</dbReference>
<accession>A0ACD0P3Y2</accession>
<dbReference type="Proteomes" id="UP000245626">
    <property type="component" value="Unassembled WGS sequence"/>
</dbReference>
<sequence length="241" mass="26296">MTPLPLSAYLFKSVSLPGSPPQDPLYEYYVDPRSGKQKKKRRPLPPGLTPKQAKLLKKLKRRAHYLDKGFYLCGFRFGWTFFIGIIPGAGDIADAILNYTLIVKPTRNELQEAPDWLVRKMLINNAISAGVGLVPLVGDVALAAWRANSRNANLVEDFLRVKGEENMALGLPNLTPRLAPGAADSKPPAPSSANQVTTASQVQQQSAQGPPSTSSTTLPSETQPLTNQAPPGKPRFWQKSK</sequence>